<dbReference type="AlphaFoldDB" id="A0AAW9ECU8"/>
<keyword evidence="5" id="KW-0997">Cell inner membrane</keyword>
<dbReference type="PANTHER" id="PTHR39342:SF1">
    <property type="entry name" value="UPF0283 MEMBRANE PROTEIN YCJF"/>
    <property type="match status" value="1"/>
</dbReference>
<evidence type="ECO:0000256" key="8">
    <source>
        <dbReference type="ARBA" id="ARBA00023136"/>
    </source>
</evidence>
<evidence type="ECO:0000256" key="2">
    <source>
        <dbReference type="ARBA" id="ARBA00008255"/>
    </source>
</evidence>
<keyword evidence="8" id="KW-0472">Membrane</keyword>
<dbReference type="Pfam" id="PF05128">
    <property type="entry name" value="DUF697"/>
    <property type="match status" value="1"/>
</dbReference>
<gene>
    <name evidence="9" type="ORF">SJ059_25580</name>
</gene>
<comment type="similarity">
    <text evidence="2">Belongs to the UPF0283 family.</text>
</comment>
<dbReference type="Proteomes" id="UP001279012">
    <property type="component" value="Unassembled WGS sequence"/>
</dbReference>
<dbReference type="GO" id="GO:0005886">
    <property type="term" value="C:plasma membrane"/>
    <property type="evidence" value="ECO:0007669"/>
    <property type="project" value="UniProtKB-SubCell"/>
</dbReference>
<protein>
    <recommendedName>
        <fullName evidence="3">UPF0283 membrane protein YcjF</fullName>
    </recommendedName>
</protein>
<name>A0AAW9ECU8_KLEAE</name>
<dbReference type="PANTHER" id="PTHR39342">
    <property type="entry name" value="UPF0283 MEMBRANE PROTEIN YCJF"/>
    <property type="match status" value="1"/>
</dbReference>
<keyword evidence="7" id="KW-1133">Transmembrane helix</keyword>
<evidence type="ECO:0000256" key="1">
    <source>
        <dbReference type="ARBA" id="ARBA00004429"/>
    </source>
</evidence>
<evidence type="ECO:0000256" key="7">
    <source>
        <dbReference type="ARBA" id="ARBA00022989"/>
    </source>
</evidence>
<evidence type="ECO:0000256" key="6">
    <source>
        <dbReference type="ARBA" id="ARBA00022692"/>
    </source>
</evidence>
<dbReference type="InterPro" id="IPR006507">
    <property type="entry name" value="UPF0283"/>
</dbReference>
<proteinExistence type="inferred from homology"/>
<reference evidence="9" key="1">
    <citation type="submission" date="2023-11" db="EMBL/GenBank/DDBJ databases">
        <title>Detection of rare carbapenemases in Enterobacterales - comparison of two colorimetric and two CIM-based carbapenemase assays.</title>
        <authorList>
            <person name="Schaffarczyk L."/>
            <person name="Noster J."/>
            <person name="Stelzer Y."/>
            <person name="Sattler J."/>
            <person name="Gatermann S."/>
            <person name="Hamprecht A."/>
        </authorList>
    </citation>
    <scope>NUCLEOTIDE SEQUENCE</scope>
    <source>
        <strain evidence="9">CIM-Cont-037</strain>
    </source>
</reference>
<evidence type="ECO:0000256" key="3">
    <source>
        <dbReference type="ARBA" id="ARBA00019178"/>
    </source>
</evidence>
<accession>A0AAW9ECU8</accession>
<sequence length="84" mass="9205">IAFAGATELVREVGMDWLSQDLAARLSTRAAQGIGAGLLTARLGIKAMELCRPLPWIDNKPKLSDFRKELIGQLKNTLGNKKKE</sequence>
<evidence type="ECO:0000313" key="9">
    <source>
        <dbReference type="EMBL" id="MDX7017809.1"/>
    </source>
</evidence>
<evidence type="ECO:0000256" key="5">
    <source>
        <dbReference type="ARBA" id="ARBA00022519"/>
    </source>
</evidence>
<dbReference type="EMBL" id="JAWZZT010000214">
    <property type="protein sequence ID" value="MDX7017809.1"/>
    <property type="molecule type" value="Genomic_DNA"/>
</dbReference>
<evidence type="ECO:0000313" key="10">
    <source>
        <dbReference type="Proteomes" id="UP001279012"/>
    </source>
</evidence>
<comment type="caution">
    <text evidence="9">The sequence shown here is derived from an EMBL/GenBank/DDBJ whole genome shotgun (WGS) entry which is preliminary data.</text>
</comment>
<dbReference type="InterPro" id="IPR021147">
    <property type="entry name" value="DUF697"/>
</dbReference>
<keyword evidence="4" id="KW-1003">Cell membrane</keyword>
<comment type="subcellular location">
    <subcellularLocation>
        <location evidence="1">Cell inner membrane</location>
        <topology evidence="1">Multi-pass membrane protein</topology>
    </subcellularLocation>
</comment>
<feature type="non-terminal residue" evidence="9">
    <location>
        <position position="1"/>
    </location>
</feature>
<keyword evidence="6" id="KW-0812">Transmembrane</keyword>
<organism evidence="9 10">
    <name type="scientific">Klebsiella aerogenes</name>
    <name type="common">Enterobacter aerogenes</name>
    <dbReference type="NCBI Taxonomy" id="548"/>
    <lineage>
        <taxon>Bacteria</taxon>
        <taxon>Pseudomonadati</taxon>
        <taxon>Pseudomonadota</taxon>
        <taxon>Gammaproteobacteria</taxon>
        <taxon>Enterobacterales</taxon>
        <taxon>Enterobacteriaceae</taxon>
        <taxon>Klebsiella/Raoultella group</taxon>
        <taxon>Klebsiella</taxon>
    </lineage>
</organism>
<evidence type="ECO:0000256" key="4">
    <source>
        <dbReference type="ARBA" id="ARBA00022475"/>
    </source>
</evidence>